<name>A0A426ZCD0_ENSVE</name>
<feature type="non-terminal residue" evidence="2">
    <location>
        <position position="257"/>
    </location>
</feature>
<feature type="compositionally biased region" description="Basic residues" evidence="1">
    <location>
        <begin position="83"/>
        <end position="95"/>
    </location>
</feature>
<organism evidence="2 3">
    <name type="scientific">Ensete ventricosum</name>
    <name type="common">Abyssinian banana</name>
    <name type="synonym">Musa ensete</name>
    <dbReference type="NCBI Taxonomy" id="4639"/>
    <lineage>
        <taxon>Eukaryota</taxon>
        <taxon>Viridiplantae</taxon>
        <taxon>Streptophyta</taxon>
        <taxon>Embryophyta</taxon>
        <taxon>Tracheophyta</taxon>
        <taxon>Spermatophyta</taxon>
        <taxon>Magnoliopsida</taxon>
        <taxon>Liliopsida</taxon>
        <taxon>Zingiberales</taxon>
        <taxon>Musaceae</taxon>
        <taxon>Ensete</taxon>
    </lineage>
</organism>
<comment type="caution">
    <text evidence="2">The sequence shown here is derived from an EMBL/GenBank/DDBJ whole genome shotgun (WGS) entry which is preliminary data.</text>
</comment>
<feature type="region of interest" description="Disordered" evidence="1">
    <location>
        <begin position="1"/>
        <end position="38"/>
    </location>
</feature>
<feature type="compositionally biased region" description="Polar residues" evidence="1">
    <location>
        <begin position="22"/>
        <end position="38"/>
    </location>
</feature>
<feature type="region of interest" description="Disordered" evidence="1">
    <location>
        <begin position="70"/>
        <end position="98"/>
    </location>
</feature>
<dbReference type="AlphaFoldDB" id="A0A426ZCD0"/>
<evidence type="ECO:0000313" key="2">
    <source>
        <dbReference type="EMBL" id="RRT61624.1"/>
    </source>
</evidence>
<feature type="compositionally biased region" description="Basic and acidic residues" evidence="1">
    <location>
        <begin position="70"/>
        <end position="82"/>
    </location>
</feature>
<gene>
    <name evidence="2" type="ORF">B296_00035393</name>
</gene>
<feature type="compositionally biased region" description="Basic and acidic residues" evidence="1">
    <location>
        <begin position="1"/>
        <end position="16"/>
    </location>
</feature>
<evidence type="ECO:0000256" key="1">
    <source>
        <dbReference type="SAM" id="MobiDB-lite"/>
    </source>
</evidence>
<evidence type="ECO:0000313" key="3">
    <source>
        <dbReference type="Proteomes" id="UP000287651"/>
    </source>
</evidence>
<dbReference type="EMBL" id="AMZH03007316">
    <property type="protein sequence ID" value="RRT61624.1"/>
    <property type="molecule type" value="Genomic_DNA"/>
</dbReference>
<accession>A0A426ZCD0</accession>
<protein>
    <submittedName>
        <fullName evidence="2">Uncharacterized protein</fullName>
    </submittedName>
</protein>
<proteinExistence type="predicted"/>
<sequence>MLNSEAEVKNWDDRVASHRQRSIGTDATHPRQQIATDSINRRKGSNIVPKEEHLLTLSRVTTAESIGARYRDASHARREPNLHRRRRRRGGRARARCYPPPTLTAAAVAVVAPAPRDPDPPTALRKRKCYQTAGAATQCIAEGFRSGDRATSSYKVGSWEPLAIRHWVSDANNASSSIGGQTLSFEIFGVGGKQRGREEAKGRGYAGLEEEMLAVLLTASDRINEIKGKAATRWYVRPGMANSVKKTLLNIRFLRLP</sequence>
<reference evidence="2 3" key="1">
    <citation type="journal article" date="2014" name="Agronomy (Basel)">
        <title>A Draft Genome Sequence for Ensete ventricosum, the Drought-Tolerant Tree Against Hunger.</title>
        <authorList>
            <person name="Harrison J."/>
            <person name="Moore K.A."/>
            <person name="Paszkiewicz K."/>
            <person name="Jones T."/>
            <person name="Grant M."/>
            <person name="Ambacheew D."/>
            <person name="Muzemil S."/>
            <person name="Studholme D.J."/>
        </authorList>
    </citation>
    <scope>NUCLEOTIDE SEQUENCE [LARGE SCALE GENOMIC DNA]</scope>
</reference>
<dbReference type="Proteomes" id="UP000287651">
    <property type="component" value="Unassembled WGS sequence"/>
</dbReference>